<keyword evidence="9 15" id="KW-0028">Amino-acid biosynthesis</keyword>
<dbReference type="HAMAP" id="MF_01020">
    <property type="entry name" value="HisE"/>
    <property type="match status" value="1"/>
</dbReference>
<dbReference type="eggNOG" id="COG0139">
    <property type="taxonomic scope" value="Bacteria"/>
</dbReference>
<dbReference type="SUPFAM" id="SSF141734">
    <property type="entry name" value="HisI-like"/>
    <property type="match status" value="1"/>
</dbReference>
<proteinExistence type="inferred from homology"/>
<dbReference type="UniPathway" id="UPA00031">
    <property type="reaction ID" value="UER00007"/>
</dbReference>
<dbReference type="InterPro" id="IPR023019">
    <property type="entry name" value="His_synth_HisIE"/>
</dbReference>
<evidence type="ECO:0000256" key="10">
    <source>
        <dbReference type="ARBA" id="ARBA00022741"/>
    </source>
</evidence>
<evidence type="ECO:0000256" key="7">
    <source>
        <dbReference type="ARBA" id="ARBA00008299"/>
    </source>
</evidence>
<evidence type="ECO:0000256" key="8">
    <source>
        <dbReference type="ARBA" id="ARBA00022490"/>
    </source>
</evidence>
<dbReference type="HAMAP" id="MF_01021">
    <property type="entry name" value="HisI"/>
    <property type="match status" value="1"/>
</dbReference>
<dbReference type="InterPro" id="IPR002496">
    <property type="entry name" value="PRib_AMP_CycHydrolase_dom"/>
</dbReference>
<evidence type="ECO:0000313" key="17">
    <source>
        <dbReference type="EMBL" id="ADE56812.1"/>
    </source>
</evidence>
<dbReference type="EC" id="3.6.1.31" evidence="15"/>
<evidence type="ECO:0000256" key="9">
    <source>
        <dbReference type="ARBA" id="ARBA00022605"/>
    </source>
</evidence>
<keyword evidence="12 15" id="KW-0067">ATP-binding</keyword>
<keyword evidence="8 15" id="KW-0963">Cytoplasm</keyword>
<dbReference type="STRING" id="572547.Amico_0677"/>
<dbReference type="Pfam" id="PF01503">
    <property type="entry name" value="PRA-PH"/>
    <property type="match status" value="1"/>
</dbReference>
<dbReference type="Gene3D" id="3.10.20.810">
    <property type="entry name" value="Phosphoribosyl-AMP cyclohydrolase"/>
    <property type="match status" value="1"/>
</dbReference>
<dbReference type="HOGENOM" id="CLU_048577_3_1_0"/>
<comment type="similarity">
    <text evidence="7 15">In the N-terminal section; belongs to the PRA-CH family.</text>
</comment>
<evidence type="ECO:0000256" key="14">
    <source>
        <dbReference type="ARBA" id="ARBA00023268"/>
    </source>
</evidence>
<dbReference type="KEGG" id="aco:Amico_0677"/>
<evidence type="ECO:0000256" key="5">
    <source>
        <dbReference type="ARBA" id="ARBA00005204"/>
    </source>
</evidence>
<dbReference type="GO" id="GO:0000105">
    <property type="term" value="P:L-histidine biosynthetic process"/>
    <property type="evidence" value="ECO:0007669"/>
    <property type="project" value="UniProtKB-UniRule"/>
</dbReference>
<dbReference type="EC" id="3.5.4.19" evidence="15"/>
<dbReference type="Gene3D" id="1.10.287.1080">
    <property type="entry name" value="MazG-like"/>
    <property type="match status" value="1"/>
</dbReference>
<dbReference type="PANTHER" id="PTHR42945:SF1">
    <property type="entry name" value="HISTIDINE BIOSYNTHESIS BIFUNCTIONAL PROTEIN HIS7"/>
    <property type="match status" value="1"/>
</dbReference>
<keyword evidence="18" id="KW-1185">Reference proteome</keyword>
<accession>D5EE30</accession>
<organism evidence="17 18">
    <name type="scientific">Aminobacterium colombiense (strain DSM 12261 / ALA-1)</name>
    <dbReference type="NCBI Taxonomy" id="572547"/>
    <lineage>
        <taxon>Bacteria</taxon>
        <taxon>Thermotogati</taxon>
        <taxon>Synergistota</taxon>
        <taxon>Synergistia</taxon>
        <taxon>Synergistales</taxon>
        <taxon>Aminobacteriaceae</taxon>
        <taxon>Aminobacterium</taxon>
    </lineage>
</organism>
<evidence type="ECO:0000256" key="2">
    <source>
        <dbReference type="ARBA" id="ARBA00001460"/>
    </source>
</evidence>
<protein>
    <recommendedName>
        <fullName evidence="15">Histidine biosynthesis bifunctional protein HisIE</fullName>
    </recommendedName>
    <domain>
        <recommendedName>
            <fullName evidence="15">Phosphoribosyl-AMP cyclohydrolase</fullName>
            <shortName evidence="15">PRA-CH</shortName>
            <ecNumber evidence="15">3.5.4.19</ecNumber>
        </recommendedName>
    </domain>
    <domain>
        <recommendedName>
            <fullName evidence="15">Phosphoribosyl-ATP pyrophosphatase</fullName>
            <shortName evidence="15">PRA-PH</shortName>
            <ecNumber evidence="15">3.6.1.31</ecNumber>
        </recommendedName>
    </domain>
</protein>
<dbReference type="RefSeq" id="WP_013048078.1">
    <property type="nucleotide sequence ID" value="NC_014011.1"/>
</dbReference>
<dbReference type="GO" id="GO:0005737">
    <property type="term" value="C:cytoplasm"/>
    <property type="evidence" value="ECO:0007669"/>
    <property type="project" value="UniProtKB-SubCell"/>
</dbReference>
<dbReference type="InterPro" id="IPR038019">
    <property type="entry name" value="PRib_AMP_CycHydrolase_sf"/>
</dbReference>
<dbReference type="Pfam" id="PF01502">
    <property type="entry name" value="PRA-CH"/>
    <property type="match status" value="1"/>
</dbReference>
<evidence type="ECO:0000313" key="18">
    <source>
        <dbReference type="Proteomes" id="UP000002366"/>
    </source>
</evidence>
<dbReference type="EMBL" id="CP001997">
    <property type="protein sequence ID" value="ADE56812.1"/>
    <property type="molecule type" value="Genomic_DNA"/>
</dbReference>
<gene>
    <name evidence="15" type="primary">hisI</name>
    <name evidence="15" type="synonym">hisIE</name>
    <name evidence="17" type="ordered locus">Amico_0677</name>
</gene>
<keyword evidence="10 15" id="KW-0547">Nucleotide-binding</keyword>
<dbReference type="CDD" id="cd11534">
    <property type="entry name" value="NTP-PPase_HisIE_like"/>
    <property type="match status" value="1"/>
</dbReference>
<reference evidence="17 18" key="1">
    <citation type="journal article" date="2010" name="Stand. Genomic Sci.">
        <title>Complete genome sequence of Aminobacterium colombiense type strain (ALA-1).</title>
        <authorList>
            <person name="Chertkov O."/>
            <person name="Sikorski J."/>
            <person name="Brambilla E."/>
            <person name="Lapidus A."/>
            <person name="Copeland A."/>
            <person name="Glavina Del Rio T."/>
            <person name="Nolan M."/>
            <person name="Lucas S."/>
            <person name="Tice H."/>
            <person name="Cheng J.F."/>
            <person name="Han C."/>
            <person name="Detter J.C."/>
            <person name="Bruce D."/>
            <person name="Tapia R."/>
            <person name="Goodwin L."/>
            <person name="Pitluck S."/>
            <person name="Liolios K."/>
            <person name="Ivanova N."/>
            <person name="Mavromatis K."/>
            <person name="Ovchinnikova G."/>
            <person name="Pati A."/>
            <person name="Chen A."/>
            <person name="Palaniappan K."/>
            <person name="Land M."/>
            <person name="Hauser L."/>
            <person name="Chang Y.J."/>
            <person name="Jeffries C.D."/>
            <person name="Spring S."/>
            <person name="Rohde M."/>
            <person name="Goker M."/>
            <person name="Bristow J."/>
            <person name="Eisen J.A."/>
            <person name="Markowitz V."/>
            <person name="Hugenholtz P."/>
            <person name="Kyrpides N.C."/>
            <person name="Klenk H.P."/>
        </authorList>
    </citation>
    <scope>NUCLEOTIDE SEQUENCE [LARGE SCALE GENOMIC DNA]</scope>
    <source>
        <strain evidence="18">DSM 12261 / ALA-1</strain>
    </source>
</reference>
<evidence type="ECO:0000256" key="3">
    <source>
        <dbReference type="ARBA" id="ARBA00004496"/>
    </source>
</evidence>
<feature type="region of interest" description="Phosphoribosyl-ATP pyrophosphohydrolase" evidence="15">
    <location>
        <begin position="116"/>
        <end position="206"/>
    </location>
</feature>
<dbReference type="NCBIfam" id="TIGR03188">
    <property type="entry name" value="histidine_hisI"/>
    <property type="match status" value="1"/>
</dbReference>
<comment type="catalytic activity">
    <reaction evidence="2 15">
        <text>1-(5-phospho-beta-D-ribosyl)-ATP + H2O = 1-(5-phospho-beta-D-ribosyl)-5'-AMP + diphosphate + H(+)</text>
        <dbReference type="Rhea" id="RHEA:22828"/>
        <dbReference type="ChEBI" id="CHEBI:15377"/>
        <dbReference type="ChEBI" id="CHEBI:15378"/>
        <dbReference type="ChEBI" id="CHEBI:33019"/>
        <dbReference type="ChEBI" id="CHEBI:59457"/>
        <dbReference type="ChEBI" id="CHEBI:73183"/>
        <dbReference type="EC" id="3.6.1.31"/>
    </reaction>
</comment>
<dbReference type="InterPro" id="IPR008179">
    <property type="entry name" value="HisE"/>
</dbReference>
<dbReference type="AlphaFoldDB" id="D5EE30"/>
<dbReference type="FunFam" id="3.10.20.810:FF:000001">
    <property type="entry name" value="Histidine biosynthesis bifunctional protein HisIE"/>
    <property type="match status" value="1"/>
</dbReference>
<dbReference type="InterPro" id="IPR021130">
    <property type="entry name" value="PRib-ATP_PPHydrolase-like"/>
</dbReference>
<dbReference type="HAMAP" id="MF_01019">
    <property type="entry name" value="HisIE"/>
    <property type="match status" value="1"/>
</dbReference>
<dbReference type="OrthoDB" id="9795769at2"/>
<comment type="pathway">
    <text evidence="4 15">Amino-acid biosynthesis; L-histidine biosynthesis; L-histidine from 5-phospho-alpha-D-ribose 1-diphosphate: step 3/9.</text>
</comment>
<comment type="subcellular location">
    <subcellularLocation>
        <location evidence="3 15">Cytoplasm</location>
    </subcellularLocation>
</comment>
<evidence type="ECO:0000256" key="4">
    <source>
        <dbReference type="ARBA" id="ARBA00005169"/>
    </source>
</evidence>
<keyword evidence="13 15" id="KW-0368">Histidine biosynthesis</keyword>
<keyword evidence="11 15" id="KW-0378">Hydrolase</keyword>
<dbReference type="PANTHER" id="PTHR42945">
    <property type="entry name" value="HISTIDINE BIOSYNTHESIS BIFUNCTIONAL PROTEIN"/>
    <property type="match status" value="1"/>
</dbReference>
<comment type="similarity">
    <text evidence="6 15">In the C-terminal section; belongs to the PRA-PH family.</text>
</comment>
<sequence length="206" mass="23105">MIDYTNINFDEKGLIPVVVQDGESGEVLMVAYANRQSLEETEKRKEMVFWSRSRQLLWHKGETSGNTLRVMELRLDCDGDAILAVVEPAGPACHTGEVSCFFRTLTEEMPGKATFPGQLWKYLKERQHHNPKESYTASLIQSGPKRAAQKIGEEGVETALAIAVGERDEVIYEAADLVYHLMVGLLSSGVSLQEIWAELEKRHSSH</sequence>
<dbReference type="NCBIfam" id="NF002747">
    <property type="entry name" value="PRK02759.1"/>
    <property type="match status" value="1"/>
</dbReference>
<dbReference type="eggNOG" id="COG0140">
    <property type="taxonomic scope" value="Bacteria"/>
</dbReference>
<evidence type="ECO:0000256" key="11">
    <source>
        <dbReference type="ARBA" id="ARBA00022801"/>
    </source>
</evidence>
<evidence type="ECO:0000256" key="12">
    <source>
        <dbReference type="ARBA" id="ARBA00022840"/>
    </source>
</evidence>
<feature type="domain" description="Phosphoribosyl-AMP cyclohydrolase" evidence="16">
    <location>
        <begin position="29"/>
        <end position="102"/>
    </location>
</feature>
<dbReference type="FunFam" id="1.10.287.1080:FF:000002">
    <property type="entry name" value="Histidine biosynthesis bifunctional protein HisIE"/>
    <property type="match status" value="1"/>
</dbReference>
<dbReference type="GO" id="GO:0004635">
    <property type="term" value="F:phosphoribosyl-AMP cyclohydrolase activity"/>
    <property type="evidence" value="ECO:0007669"/>
    <property type="project" value="UniProtKB-UniRule"/>
</dbReference>
<comment type="pathway">
    <text evidence="5 15">Amino-acid biosynthesis; L-histidine biosynthesis; L-histidine from 5-phospho-alpha-D-ribose 1-diphosphate: step 2/9.</text>
</comment>
<feature type="region of interest" description="Phosphoribosyl-AMP cyclohydrolase" evidence="15">
    <location>
        <begin position="1"/>
        <end position="115"/>
    </location>
</feature>
<evidence type="ECO:0000259" key="16">
    <source>
        <dbReference type="Pfam" id="PF01502"/>
    </source>
</evidence>
<dbReference type="Proteomes" id="UP000002366">
    <property type="component" value="Chromosome"/>
</dbReference>
<comment type="catalytic activity">
    <reaction evidence="1 15">
        <text>1-(5-phospho-beta-D-ribosyl)-5'-AMP + H2O = 1-(5-phospho-beta-D-ribosyl)-5-[(5-phospho-beta-D-ribosylamino)methylideneamino]imidazole-4-carboxamide</text>
        <dbReference type="Rhea" id="RHEA:20049"/>
        <dbReference type="ChEBI" id="CHEBI:15377"/>
        <dbReference type="ChEBI" id="CHEBI:58435"/>
        <dbReference type="ChEBI" id="CHEBI:59457"/>
        <dbReference type="EC" id="3.5.4.19"/>
    </reaction>
</comment>
<evidence type="ECO:0000256" key="13">
    <source>
        <dbReference type="ARBA" id="ARBA00023102"/>
    </source>
</evidence>
<dbReference type="SUPFAM" id="SSF101386">
    <property type="entry name" value="all-alpha NTP pyrophosphatases"/>
    <property type="match status" value="1"/>
</dbReference>
<evidence type="ECO:0000256" key="6">
    <source>
        <dbReference type="ARBA" id="ARBA00007731"/>
    </source>
</evidence>
<evidence type="ECO:0000256" key="1">
    <source>
        <dbReference type="ARBA" id="ARBA00000024"/>
    </source>
</evidence>
<dbReference type="GO" id="GO:0004636">
    <property type="term" value="F:phosphoribosyl-ATP diphosphatase activity"/>
    <property type="evidence" value="ECO:0007669"/>
    <property type="project" value="UniProtKB-UniRule"/>
</dbReference>
<dbReference type="InterPro" id="IPR026660">
    <property type="entry name" value="PRA-CH"/>
</dbReference>
<dbReference type="NCBIfam" id="NF000768">
    <property type="entry name" value="PRK00051.1"/>
    <property type="match status" value="1"/>
</dbReference>
<evidence type="ECO:0000256" key="15">
    <source>
        <dbReference type="HAMAP-Rule" id="MF_01019"/>
    </source>
</evidence>
<name>D5EE30_AMICL</name>
<keyword evidence="14 15" id="KW-0511">Multifunctional enzyme</keyword>
<dbReference type="GO" id="GO:0005524">
    <property type="term" value="F:ATP binding"/>
    <property type="evidence" value="ECO:0007669"/>
    <property type="project" value="UniProtKB-KW"/>
</dbReference>